<dbReference type="AlphaFoldDB" id="A0A133PZD0"/>
<evidence type="ECO:0000313" key="2">
    <source>
        <dbReference type="Proteomes" id="UP000070533"/>
    </source>
</evidence>
<reference evidence="2" key="1">
    <citation type="submission" date="2016-01" db="EMBL/GenBank/DDBJ databases">
        <authorList>
            <person name="Mitreva M."/>
            <person name="Pepin K.H."/>
            <person name="Mihindukulasuriya K.A."/>
            <person name="Fulton R."/>
            <person name="Fronick C."/>
            <person name="O'Laughlin M."/>
            <person name="Miner T."/>
            <person name="Herter B."/>
            <person name="Rosa B.A."/>
            <person name="Cordes M."/>
            <person name="Tomlinson C."/>
            <person name="Wollam A."/>
            <person name="Palsikar V.B."/>
            <person name="Mardis E.R."/>
            <person name="Wilson R.K."/>
        </authorList>
    </citation>
    <scope>NUCLEOTIDE SEQUENCE [LARGE SCALE GENOMIC DNA]</scope>
    <source>
        <strain evidence="2">MJR7716</strain>
    </source>
</reference>
<keyword evidence="2" id="KW-1185">Reference proteome</keyword>
<dbReference type="STRING" id="28128.HMPREF3226_01941"/>
<dbReference type="EMBL" id="LRQG01000173">
    <property type="protein sequence ID" value="KXA35967.1"/>
    <property type="molecule type" value="Genomic_DNA"/>
</dbReference>
<proteinExistence type="predicted"/>
<gene>
    <name evidence="1" type="ORF">HMPREF3226_01941</name>
</gene>
<protein>
    <submittedName>
        <fullName evidence="1">Uncharacterized protein</fullName>
    </submittedName>
</protein>
<dbReference type="Proteomes" id="UP000070533">
    <property type="component" value="Unassembled WGS sequence"/>
</dbReference>
<evidence type="ECO:0000313" key="1">
    <source>
        <dbReference type="EMBL" id="KXA35967.1"/>
    </source>
</evidence>
<name>A0A133PZD0_9BACT</name>
<organism evidence="1 2">
    <name type="scientific">Prevotella corporis</name>
    <dbReference type="NCBI Taxonomy" id="28128"/>
    <lineage>
        <taxon>Bacteria</taxon>
        <taxon>Pseudomonadati</taxon>
        <taxon>Bacteroidota</taxon>
        <taxon>Bacteroidia</taxon>
        <taxon>Bacteroidales</taxon>
        <taxon>Prevotellaceae</taxon>
        <taxon>Prevotella</taxon>
    </lineage>
</organism>
<comment type="caution">
    <text evidence="1">The sequence shown here is derived from an EMBL/GenBank/DDBJ whole genome shotgun (WGS) entry which is preliminary data.</text>
</comment>
<sequence>MHPLSVGTTPLGVIGISAAIARRQFVPTSCSCSPCQTVGEIRP</sequence>
<accession>A0A133PZD0</accession>